<dbReference type="Proteomes" id="UP000216057">
    <property type="component" value="Unassembled WGS sequence"/>
</dbReference>
<dbReference type="SUPFAM" id="SSF48498">
    <property type="entry name" value="Tetracyclin repressor-like, C-terminal domain"/>
    <property type="match status" value="1"/>
</dbReference>
<dbReference type="InterPro" id="IPR001647">
    <property type="entry name" value="HTH_TetR"/>
</dbReference>
<dbReference type="OrthoDB" id="7505659at2"/>
<dbReference type="KEGG" id="beu:BE0216_08775"/>
<proteinExistence type="predicted"/>
<dbReference type="Gene3D" id="1.10.357.10">
    <property type="entry name" value="Tetracycline Repressor, domain 2"/>
    <property type="match status" value="1"/>
</dbReference>
<dbReference type="InterPro" id="IPR036271">
    <property type="entry name" value="Tet_transcr_reg_TetR-rel_C_sf"/>
</dbReference>
<keyword evidence="10" id="KW-1185">Reference proteome</keyword>
<evidence type="ECO:0000313" key="8">
    <source>
        <dbReference type="EMBL" id="QOL32522.1"/>
    </source>
</evidence>
<dbReference type="InterPro" id="IPR050109">
    <property type="entry name" value="HTH-type_TetR-like_transc_reg"/>
</dbReference>
<dbReference type="Pfam" id="PF00440">
    <property type="entry name" value="TetR_N"/>
    <property type="match status" value="1"/>
</dbReference>
<dbReference type="RefSeq" id="WP_094637633.1">
    <property type="nucleotide sequence ID" value="NZ_CP062938.1"/>
</dbReference>
<keyword evidence="1" id="KW-0678">Repressor</keyword>
<name>A0A261G025_9BIFI</name>
<reference evidence="7 9" key="1">
    <citation type="journal article" date="2017" name="BMC Genomics">
        <title>Comparative genomic and phylogenomic analyses of the Bifidobacteriaceae family.</title>
        <authorList>
            <person name="Lugli G.A."/>
            <person name="Milani C."/>
            <person name="Turroni F."/>
            <person name="Duranti S."/>
            <person name="Mancabelli L."/>
            <person name="Mangifesta M."/>
            <person name="Ferrario C."/>
            <person name="Modesto M."/>
            <person name="Mattarelli P."/>
            <person name="Jiri K."/>
            <person name="van Sinderen D."/>
            <person name="Ventura M."/>
        </authorList>
    </citation>
    <scope>NUCLEOTIDE SEQUENCE [LARGE SCALE GENOMIC DNA]</scope>
    <source>
        <strain evidence="7 9">DSM 100216</strain>
    </source>
</reference>
<dbReference type="PANTHER" id="PTHR30055:SF175">
    <property type="entry name" value="HTH-TYPE TRANSCRIPTIONAL REPRESSOR KSTR2"/>
    <property type="match status" value="1"/>
</dbReference>
<feature type="DNA-binding region" description="H-T-H motif" evidence="5">
    <location>
        <begin position="32"/>
        <end position="51"/>
    </location>
</feature>
<evidence type="ECO:0000259" key="6">
    <source>
        <dbReference type="PROSITE" id="PS50977"/>
    </source>
</evidence>
<dbReference type="AlphaFoldDB" id="A0A261G025"/>
<evidence type="ECO:0000256" key="3">
    <source>
        <dbReference type="ARBA" id="ARBA00023125"/>
    </source>
</evidence>
<dbReference type="EMBL" id="CP062938">
    <property type="protein sequence ID" value="QOL32522.1"/>
    <property type="molecule type" value="Genomic_DNA"/>
</dbReference>
<protein>
    <submittedName>
        <fullName evidence="7">TetR family transcriptional regulator</fullName>
    </submittedName>
    <submittedName>
        <fullName evidence="8">TetR/AcrR family transcriptional regulator</fullName>
    </submittedName>
</protein>
<feature type="domain" description="HTH tetR-type" evidence="6">
    <location>
        <begin position="8"/>
        <end position="69"/>
    </location>
</feature>
<dbReference type="InterPro" id="IPR009057">
    <property type="entry name" value="Homeodomain-like_sf"/>
</dbReference>
<keyword evidence="2" id="KW-0805">Transcription regulation</keyword>
<dbReference type="SUPFAM" id="SSF46689">
    <property type="entry name" value="Homeodomain-like"/>
    <property type="match status" value="1"/>
</dbReference>
<evidence type="ECO:0000256" key="4">
    <source>
        <dbReference type="ARBA" id="ARBA00023163"/>
    </source>
</evidence>
<evidence type="ECO:0000256" key="1">
    <source>
        <dbReference type="ARBA" id="ARBA00022491"/>
    </source>
</evidence>
<accession>A0A261G025</accession>
<evidence type="ECO:0000256" key="5">
    <source>
        <dbReference type="PROSITE-ProRule" id="PRU00335"/>
    </source>
</evidence>
<evidence type="ECO:0000313" key="7">
    <source>
        <dbReference type="EMBL" id="OZG64780.1"/>
    </source>
</evidence>
<dbReference type="PANTHER" id="PTHR30055">
    <property type="entry name" value="HTH-TYPE TRANSCRIPTIONAL REGULATOR RUTR"/>
    <property type="match status" value="1"/>
</dbReference>
<dbReference type="EMBL" id="MWWZ01000014">
    <property type="protein sequence ID" value="OZG64780.1"/>
    <property type="molecule type" value="Genomic_DNA"/>
</dbReference>
<keyword evidence="3 5" id="KW-0238">DNA-binding</keyword>
<keyword evidence="4" id="KW-0804">Transcription</keyword>
<reference evidence="8 10" key="2">
    <citation type="submission" date="2020-10" db="EMBL/GenBank/DDBJ databases">
        <title>Genome sequencing of Bifidobacterium eulemuris_DSMZ_100216.</title>
        <authorList>
            <person name="Kim J."/>
        </authorList>
    </citation>
    <scope>NUCLEOTIDE SEQUENCE [LARGE SCALE GENOMIC DNA]</scope>
    <source>
        <strain evidence="8 10">DSM 100216</strain>
    </source>
</reference>
<evidence type="ECO:0000256" key="2">
    <source>
        <dbReference type="ARBA" id="ARBA00023015"/>
    </source>
</evidence>
<evidence type="ECO:0000313" key="9">
    <source>
        <dbReference type="Proteomes" id="UP000216057"/>
    </source>
</evidence>
<evidence type="ECO:0000313" key="10">
    <source>
        <dbReference type="Proteomes" id="UP000593943"/>
    </source>
</evidence>
<dbReference type="PROSITE" id="PS50977">
    <property type="entry name" value="HTH_TETR_2"/>
    <property type="match status" value="1"/>
</dbReference>
<sequence>MARNAHPEVTRRRILDAAQKLFFTKGYEHTTMRDILDELGDLSKGAIYHHFASKEAILDALCEEDGQRMKASPIRNDDSLDGLHKMRALIANSVTDMPHMQLMGEAYPTLEDPTTLAANLKAWRTIVADMFLELIDAGIEDGSITTDYPREAAEIISLLTNYWLAPTFYPGTQAELRHRVKALALMCDSLGVPLFTDELIDQLTEGYAAFLGSTESHIGEETQRSGDGDGPAA</sequence>
<dbReference type="GO" id="GO:0003700">
    <property type="term" value="F:DNA-binding transcription factor activity"/>
    <property type="evidence" value="ECO:0007669"/>
    <property type="project" value="TreeGrafter"/>
</dbReference>
<gene>
    <name evidence="8" type="ORF">BE0216_08775</name>
    <name evidence="7" type="ORF">BEUL_2135</name>
</gene>
<dbReference type="GO" id="GO:0000976">
    <property type="term" value="F:transcription cis-regulatory region binding"/>
    <property type="evidence" value="ECO:0007669"/>
    <property type="project" value="TreeGrafter"/>
</dbReference>
<organism evidence="7 9">
    <name type="scientific">Bifidobacterium eulemuris</name>
    <dbReference type="NCBI Taxonomy" id="1765219"/>
    <lineage>
        <taxon>Bacteria</taxon>
        <taxon>Bacillati</taxon>
        <taxon>Actinomycetota</taxon>
        <taxon>Actinomycetes</taxon>
        <taxon>Bifidobacteriales</taxon>
        <taxon>Bifidobacteriaceae</taxon>
        <taxon>Bifidobacterium</taxon>
    </lineage>
</organism>
<dbReference type="Proteomes" id="UP000593943">
    <property type="component" value="Chromosome"/>
</dbReference>